<keyword evidence="3" id="KW-1185">Reference proteome</keyword>
<proteinExistence type="predicted"/>
<dbReference type="STRING" id="1408157.A0A1J7IG59"/>
<evidence type="ECO:0000313" key="3">
    <source>
        <dbReference type="Proteomes" id="UP000182658"/>
    </source>
</evidence>
<dbReference type="EMBL" id="KV875100">
    <property type="protein sequence ID" value="OIW26446.1"/>
    <property type="molecule type" value="Genomic_DNA"/>
</dbReference>
<sequence length="221" mass="24119">MNFTQGGLSSGKRRECASNCAYALGAASAIEGKPWGIPLDRVYVGNETAMGNMDRLQESEWYGDIVTLLRQGRGGVEPQKWSAERYRNTVRKSLRYRCVQGALYYLEIDESMAACILAEDVPRCIESSSACPTYPSRQVLPKMVRIYIEQGYSISNVGLFCETLNTYDDDLAGAQAAISSSSTAAQPSTTMRTNDPATNRHPTSTASDAEDVSQSGHDESS</sequence>
<gene>
    <name evidence="2" type="ORF">CONLIGDRAFT_646616</name>
</gene>
<feature type="region of interest" description="Disordered" evidence="1">
    <location>
        <begin position="178"/>
        <end position="221"/>
    </location>
</feature>
<accession>A0A1J7IG59</accession>
<dbReference type="AlphaFoldDB" id="A0A1J7IG59"/>
<dbReference type="InParanoid" id="A0A1J7IG59"/>
<reference evidence="2 3" key="1">
    <citation type="submission" date="2016-10" db="EMBL/GenBank/DDBJ databases">
        <title>Draft genome sequence of Coniochaeta ligniaria NRRL30616, a lignocellulolytic fungus for bioabatement of inhibitors in plant biomass hydrolysates.</title>
        <authorList>
            <consortium name="DOE Joint Genome Institute"/>
            <person name="Jimenez D.J."/>
            <person name="Hector R.E."/>
            <person name="Riley R."/>
            <person name="Sun H."/>
            <person name="Grigoriev I.V."/>
            <person name="Van Elsas J.D."/>
            <person name="Nichols N.N."/>
        </authorList>
    </citation>
    <scope>NUCLEOTIDE SEQUENCE [LARGE SCALE GENOMIC DNA]</scope>
    <source>
        <strain evidence="2 3">NRRL 30616</strain>
    </source>
</reference>
<protein>
    <submittedName>
        <fullName evidence="2">Uncharacterized protein</fullName>
    </submittedName>
</protein>
<feature type="compositionally biased region" description="Low complexity" evidence="1">
    <location>
        <begin position="178"/>
        <end position="190"/>
    </location>
</feature>
<organism evidence="2 3">
    <name type="scientific">Coniochaeta ligniaria NRRL 30616</name>
    <dbReference type="NCBI Taxonomy" id="1408157"/>
    <lineage>
        <taxon>Eukaryota</taxon>
        <taxon>Fungi</taxon>
        <taxon>Dikarya</taxon>
        <taxon>Ascomycota</taxon>
        <taxon>Pezizomycotina</taxon>
        <taxon>Sordariomycetes</taxon>
        <taxon>Sordariomycetidae</taxon>
        <taxon>Coniochaetales</taxon>
        <taxon>Coniochaetaceae</taxon>
        <taxon>Coniochaeta</taxon>
    </lineage>
</organism>
<dbReference type="Proteomes" id="UP000182658">
    <property type="component" value="Unassembled WGS sequence"/>
</dbReference>
<evidence type="ECO:0000313" key="2">
    <source>
        <dbReference type="EMBL" id="OIW26446.1"/>
    </source>
</evidence>
<feature type="compositionally biased region" description="Polar residues" evidence="1">
    <location>
        <begin position="191"/>
        <end position="215"/>
    </location>
</feature>
<evidence type="ECO:0000256" key="1">
    <source>
        <dbReference type="SAM" id="MobiDB-lite"/>
    </source>
</evidence>
<name>A0A1J7IG59_9PEZI</name>